<feature type="compositionally biased region" description="Acidic residues" evidence="7">
    <location>
        <begin position="736"/>
        <end position="746"/>
    </location>
</feature>
<dbReference type="Pfam" id="PF00097">
    <property type="entry name" value="zf-C3HC4"/>
    <property type="match status" value="1"/>
</dbReference>
<feature type="compositionally biased region" description="Basic and acidic residues" evidence="7">
    <location>
        <begin position="66"/>
        <end position="77"/>
    </location>
</feature>
<dbReference type="PANTHER" id="PTHR12983:SF9">
    <property type="entry name" value="E3 UBIQUITIN-PROTEIN LIGASE RNF10"/>
    <property type="match status" value="1"/>
</dbReference>
<evidence type="ECO:0000256" key="2">
    <source>
        <dbReference type="ARBA" id="ARBA00022490"/>
    </source>
</evidence>
<evidence type="ECO:0000256" key="3">
    <source>
        <dbReference type="ARBA" id="ARBA00022723"/>
    </source>
</evidence>
<protein>
    <submittedName>
        <fullName evidence="9">RING finger protein 10</fullName>
    </submittedName>
</protein>
<evidence type="ECO:0000313" key="10">
    <source>
        <dbReference type="Proteomes" id="UP001212152"/>
    </source>
</evidence>
<dbReference type="InterPro" id="IPR039739">
    <property type="entry name" value="MAG2/RNF10"/>
</dbReference>
<dbReference type="InterPro" id="IPR001841">
    <property type="entry name" value="Znf_RING"/>
</dbReference>
<feature type="compositionally biased region" description="Low complexity" evidence="7">
    <location>
        <begin position="47"/>
        <end position="63"/>
    </location>
</feature>
<feature type="region of interest" description="Disordered" evidence="7">
    <location>
        <begin position="607"/>
        <end position="647"/>
    </location>
</feature>
<keyword evidence="2" id="KW-0963">Cytoplasm</keyword>
<evidence type="ECO:0000256" key="6">
    <source>
        <dbReference type="PROSITE-ProRule" id="PRU00175"/>
    </source>
</evidence>
<dbReference type="PANTHER" id="PTHR12983">
    <property type="entry name" value="RING FINGER 10 FAMILY MEMBER"/>
    <property type="match status" value="1"/>
</dbReference>
<evidence type="ECO:0000259" key="8">
    <source>
        <dbReference type="PROSITE" id="PS50089"/>
    </source>
</evidence>
<evidence type="ECO:0000256" key="4">
    <source>
        <dbReference type="ARBA" id="ARBA00022771"/>
    </source>
</evidence>
<keyword evidence="4 6" id="KW-0863">Zinc-finger</keyword>
<accession>A0AAD5THM6</accession>
<dbReference type="EMBL" id="JADGJQ010000056">
    <property type="protein sequence ID" value="KAJ3175058.1"/>
    <property type="molecule type" value="Genomic_DNA"/>
</dbReference>
<feature type="region of interest" description="Disordered" evidence="7">
    <location>
        <begin position="764"/>
        <end position="823"/>
    </location>
</feature>
<evidence type="ECO:0000313" key="9">
    <source>
        <dbReference type="EMBL" id="KAJ3175058.1"/>
    </source>
</evidence>
<feature type="domain" description="RING-type" evidence="8">
    <location>
        <begin position="197"/>
        <end position="238"/>
    </location>
</feature>
<dbReference type="AlphaFoldDB" id="A0AAD5THM6"/>
<dbReference type="GO" id="GO:0045944">
    <property type="term" value="P:positive regulation of transcription by RNA polymerase II"/>
    <property type="evidence" value="ECO:0007669"/>
    <property type="project" value="TreeGrafter"/>
</dbReference>
<dbReference type="GO" id="GO:0000976">
    <property type="term" value="F:transcription cis-regulatory region binding"/>
    <property type="evidence" value="ECO:0007669"/>
    <property type="project" value="TreeGrafter"/>
</dbReference>
<dbReference type="Gene3D" id="3.30.40.10">
    <property type="entry name" value="Zinc/RING finger domain, C3HC4 (zinc finger)"/>
    <property type="match status" value="1"/>
</dbReference>
<dbReference type="CDD" id="cd16536">
    <property type="entry name" value="RING-HC_RNF10"/>
    <property type="match status" value="1"/>
</dbReference>
<comment type="caution">
    <text evidence="9">The sequence shown here is derived from an EMBL/GenBank/DDBJ whole genome shotgun (WGS) entry which is preliminary data.</text>
</comment>
<comment type="subcellular location">
    <subcellularLocation>
        <location evidence="1">Cytoplasm</location>
    </subcellularLocation>
</comment>
<evidence type="ECO:0000256" key="5">
    <source>
        <dbReference type="ARBA" id="ARBA00022833"/>
    </source>
</evidence>
<feature type="compositionally biased region" description="Gly residues" evidence="7">
    <location>
        <begin position="769"/>
        <end position="778"/>
    </location>
</feature>
<dbReference type="InterPro" id="IPR017907">
    <property type="entry name" value="Znf_RING_CS"/>
</dbReference>
<feature type="compositionally biased region" description="Gly residues" evidence="7">
    <location>
        <begin position="29"/>
        <end position="43"/>
    </location>
</feature>
<feature type="region of interest" description="Disordered" evidence="7">
    <location>
        <begin position="1"/>
        <end position="88"/>
    </location>
</feature>
<keyword evidence="5" id="KW-0862">Zinc</keyword>
<feature type="compositionally biased region" description="Low complexity" evidence="7">
    <location>
        <begin position="779"/>
        <end position="790"/>
    </location>
</feature>
<feature type="compositionally biased region" description="Basic residues" evidence="7">
    <location>
        <begin position="722"/>
        <end position="731"/>
    </location>
</feature>
<proteinExistence type="predicted"/>
<organism evidence="9 10">
    <name type="scientific">Geranomyces variabilis</name>
    <dbReference type="NCBI Taxonomy" id="109894"/>
    <lineage>
        <taxon>Eukaryota</taxon>
        <taxon>Fungi</taxon>
        <taxon>Fungi incertae sedis</taxon>
        <taxon>Chytridiomycota</taxon>
        <taxon>Chytridiomycota incertae sedis</taxon>
        <taxon>Chytridiomycetes</taxon>
        <taxon>Spizellomycetales</taxon>
        <taxon>Powellomycetaceae</taxon>
        <taxon>Geranomyces</taxon>
    </lineage>
</organism>
<dbReference type="InterPro" id="IPR013083">
    <property type="entry name" value="Znf_RING/FYVE/PHD"/>
</dbReference>
<dbReference type="SMART" id="SM00184">
    <property type="entry name" value="RING"/>
    <property type="match status" value="1"/>
</dbReference>
<dbReference type="PROSITE" id="PS00518">
    <property type="entry name" value="ZF_RING_1"/>
    <property type="match status" value="1"/>
</dbReference>
<evidence type="ECO:0000256" key="7">
    <source>
        <dbReference type="SAM" id="MobiDB-lite"/>
    </source>
</evidence>
<dbReference type="InterPro" id="IPR018957">
    <property type="entry name" value="Znf_C3HC4_RING-type"/>
</dbReference>
<sequence length="823" mass="88918">MSYHSRGKMNANANEFVPALPGSSSSGPSSGGSSSGNGGGGFGWKNPAGGSSGRSSASSTTQARPRKQEQRRPDRRGGSRTAGGGGQHNQVVAAYANDYEDAAALQSPNKRGQISLNHLLSFQMPPRQRPTSTGKPVRRKSNVYYEPYNKERFVNANFRFIMDEKGDYTVNVFDPDIVVDWKDVVQAVVPITKPPSCPICLSPPIASKVTKCGHVYCWPCITHYLELGEKKWRKCPICYDAIYAKDLKPARFSLMQEVGKATTSKPAKVQMVLMKRAMNSAIALPRQGYHTWADAGTNLPPSVHNANAVPYAKLLLSSPEYLQAEILEREQEQLKALLGEAVADEAVVKAMAGRAGHSDTQGGMSSERPFIEVALQEVKVALNASLKEHDYLRDPKGKQVNGTKNGAVVSAVGLASVPGEEPIKAWSAEDLTADVKKFQTDHSTESGYEAAFSDEEASLQPAISLEISPPLTSHELPSTAEPNPVPIADRKKQTANPAQPPSDGMYYFYQSADGQHLYLHPLDIKVLKYEYETYDRFPDRIEVDVIKVQESTMTDDLRRRCKYLAHIALRCDVSFCEIDHVGLVKAETRRAFDKELTARTKRYRAAELKDQQEHVNANRRGATGLSTSTVSIPNGGRRGSNGSHQPAYASSWEADYAAQFPTAGNGSADAASNHHHQSDTASDTPTASPPLPPSAPPPSSSSSSSFARMAAASGAKAQPWTRRAKPARSGRSRWSDDDDDDEDGYYVDDYQGWTLDFEEAVMGDDRFGRSGGGGGGGSNNNNVTGPPVGGATKNAQAPAAGGKKKKGAKKVTLVTNGGKRGRQ</sequence>
<dbReference type="Proteomes" id="UP001212152">
    <property type="component" value="Unassembled WGS sequence"/>
</dbReference>
<gene>
    <name evidence="9" type="primary">RNF10</name>
    <name evidence="9" type="ORF">HDU87_006454</name>
</gene>
<feature type="region of interest" description="Disordered" evidence="7">
    <location>
        <begin position="661"/>
        <end position="747"/>
    </location>
</feature>
<reference evidence="9" key="1">
    <citation type="submission" date="2020-05" db="EMBL/GenBank/DDBJ databases">
        <title>Phylogenomic resolution of chytrid fungi.</title>
        <authorList>
            <person name="Stajich J.E."/>
            <person name="Amses K."/>
            <person name="Simmons R."/>
            <person name="Seto K."/>
            <person name="Myers J."/>
            <person name="Bonds A."/>
            <person name="Quandt C.A."/>
            <person name="Barry K."/>
            <person name="Liu P."/>
            <person name="Grigoriev I."/>
            <person name="Longcore J.E."/>
            <person name="James T.Y."/>
        </authorList>
    </citation>
    <scope>NUCLEOTIDE SEQUENCE</scope>
    <source>
        <strain evidence="9">JEL0379</strain>
    </source>
</reference>
<feature type="compositionally biased region" description="Low complexity" evidence="7">
    <location>
        <begin position="700"/>
        <end position="715"/>
    </location>
</feature>
<keyword evidence="10" id="KW-1185">Reference proteome</keyword>
<feature type="compositionally biased region" description="Pro residues" evidence="7">
    <location>
        <begin position="687"/>
        <end position="699"/>
    </location>
</feature>
<dbReference type="GO" id="GO:0008270">
    <property type="term" value="F:zinc ion binding"/>
    <property type="evidence" value="ECO:0007669"/>
    <property type="project" value="UniProtKB-KW"/>
</dbReference>
<feature type="region of interest" description="Disordered" evidence="7">
    <location>
        <begin position="469"/>
        <end position="500"/>
    </location>
</feature>
<dbReference type="GO" id="GO:0005737">
    <property type="term" value="C:cytoplasm"/>
    <property type="evidence" value="ECO:0007669"/>
    <property type="project" value="UniProtKB-SubCell"/>
</dbReference>
<dbReference type="PROSITE" id="PS50089">
    <property type="entry name" value="ZF_RING_2"/>
    <property type="match status" value="1"/>
</dbReference>
<dbReference type="SUPFAM" id="SSF57850">
    <property type="entry name" value="RING/U-box"/>
    <property type="match status" value="1"/>
</dbReference>
<keyword evidence="3" id="KW-0479">Metal-binding</keyword>
<name>A0AAD5THM6_9FUNG</name>
<evidence type="ECO:0000256" key="1">
    <source>
        <dbReference type="ARBA" id="ARBA00004496"/>
    </source>
</evidence>